<organism evidence="2 3">
    <name type="scientific">Phytophthora fragariaefolia</name>
    <dbReference type="NCBI Taxonomy" id="1490495"/>
    <lineage>
        <taxon>Eukaryota</taxon>
        <taxon>Sar</taxon>
        <taxon>Stramenopiles</taxon>
        <taxon>Oomycota</taxon>
        <taxon>Peronosporomycetes</taxon>
        <taxon>Peronosporales</taxon>
        <taxon>Peronosporaceae</taxon>
        <taxon>Phytophthora</taxon>
    </lineage>
</organism>
<dbReference type="AlphaFoldDB" id="A0A9W6TR28"/>
<feature type="coiled-coil region" evidence="1">
    <location>
        <begin position="29"/>
        <end position="81"/>
    </location>
</feature>
<dbReference type="EMBL" id="BSXT01000100">
    <property type="protein sequence ID" value="GMF17575.1"/>
    <property type="molecule type" value="Genomic_DNA"/>
</dbReference>
<protein>
    <submittedName>
        <fullName evidence="2">Unnamed protein product</fullName>
    </submittedName>
</protein>
<gene>
    <name evidence="2" type="ORF">Pfra01_000126800</name>
</gene>
<accession>A0A9W6TR28</accession>
<evidence type="ECO:0000256" key="1">
    <source>
        <dbReference type="SAM" id="Coils"/>
    </source>
</evidence>
<dbReference type="Proteomes" id="UP001165121">
    <property type="component" value="Unassembled WGS sequence"/>
</dbReference>
<comment type="caution">
    <text evidence="2">The sequence shown here is derived from an EMBL/GenBank/DDBJ whole genome shotgun (WGS) entry which is preliminary data.</text>
</comment>
<name>A0A9W6TR28_9STRA</name>
<keyword evidence="3" id="KW-1185">Reference proteome</keyword>
<keyword evidence="1" id="KW-0175">Coiled coil</keyword>
<feature type="coiled-coil region" evidence="1">
    <location>
        <begin position="107"/>
        <end position="148"/>
    </location>
</feature>
<evidence type="ECO:0000313" key="3">
    <source>
        <dbReference type="Proteomes" id="UP001165121"/>
    </source>
</evidence>
<reference evidence="2" key="1">
    <citation type="submission" date="2023-04" db="EMBL/GenBank/DDBJ databases">
        <title>Phytophthora fragariaefolia NBRC 109709.</title>
        <authorList>
            <person name="Ichikawa N."/>
            <person name="Sato H."/>
            <person name="Tonouchi N."/>
        </authorList>
    </citation>
    <scope>NUCLEOTIDE SEQUENCE</scope>
    <source>
        <strain evidence="2">NBRC 109709</strain>
    </source>
</reference>
<proteinExistence type="predicted"/>
<sequence length="159" mass="18042">MYRVQQENERKDRLVTLAMAARHEMVQHANRQEQLAKEACEQRNHLESRANQAEAELTVHKQQLQDAFERLEATNATLSNAKISIVQLQGEVRATAKAAAAKEAELLAAFERQQSALQQRLDKTKRELMESMSEMLNLDSRLRKAQEKLNKQAGDSSSG</sequence>
<evidence type="ECO:0000313" key="2">
    <source>
        <dbReference type="EMBL" id="GMF17575.1"/>
    </source>
</evidence>
<dbReference type="OrthoDB" id="5516652at2759"/>